<evidence type="ECO:0000313" key="6">
    <source>
        <dbReference type="Proteomes" id="UP001597102"/>
    </source>
</evidence>
<accession>A0ABW3J6N5</accession>
<proteinExistence type="predicted"/>
<dbReference type="Gene3D" id="1.10.10.60">
    <property type="entry name" value="Homeodomain-like"/>
    <property type="match status" value="1"/>
</dbReference>
<keyword evidence="6" id="KW-1185">Reference proteome</keyword>
<dbReference type="PANTHER" id="PTHR47894">
    <property type="entry name" value="HTH-TYPE TRANSCRIPTIONAL REGULATOR GADX"/>
    <property type="match status" value="1"/>
</dbReference>
<evidence type="ECO:0000256" key="2">
    <source>
        <dbReference type="ARBA" id="ARBA00023125"/>
    </source>
</evidence>
<dbReference type="PANTHER" id="PTHR47894:SF4">
    <property type="entry name" value="HTH-TYPE TRANSCRIPTIONAL REGULATOR GADX"/>
    <property type="match status" value="1"/>
</dbReference>
<dbReference type="Pfam" id="PF12625">
    <property type="entry name" value="Arabinose_bd"/>
    <property type="match status" value="1"/>
</dbReference>
<keyword evidence="1" id="KW-0805">Transcription regulation</keyword>
<dbReference type="PROSITE" id="PS01124">
    <property type="entry name" value="HTH_ARAC_FAMILY_2"/>
    <property type="match status" value="1"/>
</dbReference>
<name>A0ABW3J6N5_9HYPH</name>
<keyword evidence="2" id="KW-0238">DNA-binding</keyword>
<protein>
    <submittedName>
        <fullName evidence="5">Helix-turn-helix domain-containing protein</fullName>
    </submittedName>
</protein>
<dbReference type="InterPro" id="IPR009057">
    <property type="entry name" value="Homeodomain-like_sf"/>
</dbReference>
<evidence type="ECO:0000313" key="5">
    <source>
        <dbReference type="EMBL" id="MFD0986100.1"/>
    </source>
</evidence>
<keyword evidence="3" id="KW-0804">Transcription</keyword>
<evidence type="ECO:0000259" key="4">
    <source>
        <dbReference type="PROSITE" id="PS01124"/>
    </source>
</evidence>
<dbReference type="SUPFAM" id="SSF46689">
    <property type="entry name" value="Homeodomain-like"/>
    <property type="match status" value="1"/>
</dbReference>
<comment type="caution">
    <text evidence="5">The sequence shown here is derived from an EMBL/GenBank/DDBJ whole genome shotgun (WGS) entry which is preliminary data.</text>
</comment>
<dbReference type="SMART" id="SM00342">
    <property type="entry name" value="HTH_ARAC"/>
    <property type="match status" value="1"/>
</dbReference>
<dbReference type="InterPro" id="IPR032687">
    <property type="entry name" value="AraC-type_N"/>
</dbReference>
<dbReference type="RefSeq" id="WP_379085590.1">
    <property type="nucleotide sequence ID" value="NZ_JBHTJO010000001.1"/>
</dbReference>
<feature type="domain" description="HTH araC/xylS-type" evidence="4">
    <location>
        <begin position="235"/>
        <end position="333"/>
    </location>
</feature>
<dbReference type="EMBL" id="JBHTJO010000001">
    <property type="protein sequence ID" value="MFD0986100.1"/>
    <property type="molecule type" value="Genomic_DNA"/>
</dbReference>
<reference evidence="6" key="1">
    <citation type="journal article" date="2019" name="Int. J. Syst. Evol. Microbiol.">
        <title>The Global Catalogue of Microorganisms (GCM) 10K type strain sequencing project: providing services to taxonomists for standard genome sequencing and annotation.</title>
        <authorList>
            <consortium name="The Broad Institute Genomics Platform"/>
            <consortium name="The Broad Institute Genome Sequencing Center for Infectious Disease"/>
            <person name="Wu L."/>
            <person name="Ma J."/>
        </authorList>
    </citation>
    <scope>NUCLEOTIDE SEQUENCE [LARGE SCALE GENOMIC DNA]</scope>
    <source>
        <strain evidence="6">CCUG 61697</strain>
    </source>
</reference>
<evidence type="ECO:0000256" key="3">
    <source>
        <dbReference type="ARBA" id="ARBA00023163"/>
    </source>
</evidence>
<organism evidence="5 6">
    <name type="scientific">Methyloligella solikamskensis</name>
    <dbReference type="NCBI Taxonomy" id="1177756"/>
    <lineage>
        <taxon>Bacteria</taxon>
        <taxon>Pseudomonadati</taxon>
        <taxon>Pseudomonadota</taxon>
        <taxon>Alphaproteobacteria</taxon>
        <taxon>Hyphomicrobiales</taxon>
        <taxon>Hyphomicrobiaceae</taxon>
        <taxon>Methyloligella</taxon>
    </lineage>
</organism>
<evidence type="ECO:0000256" key="1">
    <source>
        <dbReference type="ARBA" id="ARBA00023015"/>
    </source>
</evidence>
<gene>
    <name evidence="5" type="ORF">ACFQ2F_03190</name>
</gene>
<sequence>MSSAFPLVRAADISPFVRWQHDNGRPIDELLQQAGLADAPWEVPDQLVALTGVLACMKTMGRQEGPDIGCRVVSDTSIAELGELGALLLGGGTPRGALKRLCAAISGHSTHEVFSVVAVQGGVIVSEQMTLDLDAATLHIVQQYVATLIRSLCKLTGYPGEPLGRIEITPHPEFGVAHLASKLGQRIVPARSGRLTVFVPDAVLDRPLLMSARGAGLQHPSKDWRPLRAEGRFETTARHFIRAMLDDGAASVERFAKASGLSLRTVQRRLAAEETTFSKLLDDARRERAQELLSAGSARIGAVAGELGYTSHSAFVRAVRRWEGRPPMQLRLRGRIGGG</sequence>
<dbReference type="Proteomes" id="UP001597102">
    <property type="component" value="Unassembled WGS sequence"/>
</dbReference>
<dbReference type="InterPro" id="IPR018060">
    <property type="entry name" value="HTH_AraC"/>
</dbReference>
<dbReference type="Pfam" id="PF12833">
    <property type="entry name" value="HTH_18"/>
    <property type="match status" value="1"/>
</dbReference>